<feature type="non-terminal residue" evidence="1">
    <location>
        <position position="1"/>
    </location>
</feature>
<organism evidence="1 2">
    <name type="scientific">Clarias magur</name>
    <name type="common">Asian catfish</name>
    <name type="synonym">Macropteronotus magur</name>
    <dbReference type="NCBI Taxonomy" id="1594786"/>
    <lineage>
        <taxon>Eukaryota</taxon>
        <taxon>Metazoa</taxon>
        <taxon>Chordata</taxon>
        <taxon>Craniata</taxon>
        <taxon>Vertebrata</taxon>
        <taxon>Euteleostomi</taxon>
        <taxon>Actinopterygii</taxon>
        <taxon>Neopterygii</taxon>
        <taxon>Teleostei</taxon>
        <taxon>Ostariophysi</taxon>
        <taxon>Siluriformes</taxon>
        <taxon>Clariidae</taxon>
        <taxon>Clarias</taxon>
    </lineage>
</organism>
<evidence type="ECO:0000313" key="1">
    <source>
        <dbReference type="EMBL" id="KAF5889423.1"/>
    </source>
</evidence>
<dbReference type="EMBL" id="QNUK01000813">
    <property type="protein sequence ID" value="KAF5889423.1"/>
    <property type="molecule type" value="Genomic_DNA"/>
</dbReference>
<dbReference type="AlphaFoldDB" id="A0A8J4TFK6"/>
<protein>
    <submittedName>
        <fullName evidence="1">Uncharacterized protein</fullName>
    </submittedName>
</protein>
<feature type="non-terminal residue" evidence="1">
    <location>
        <position position="52"/>
    </location>
</feature>
<proteinExistence type="predicted"/>
<reference evidence="1" key="1">
    <citation type="submission" date="2020-07" db="EMBL/GenBank/DDBJ databases">
        <title>Clarias magur genome sequencing, assembly and annotation.</title>
        <authorList>
            <person name="Kushwaha B."/>
            <person name="Kumar R."/>
            <person name="Das P."/>
            <person name="Joshi C.G."/>
            <person name="Kumar D."/>
            <person name="Nagpure N.S."/>
            <person name="Pandey M."/>
            <person name="Agarwal S."/>
            <person name="Srivastava S."/>
            <person name="Singh M."/>
            <person name="Sahoo L."/>
            <person name="Jayasankar P."/>
            <person name="Meher P.K."/>
            <person name="Koringa P.G."/>
            <person name="Iquebal M.A."/>
            <person name="Das S.P."/>
            <person name="Bit A."/>
            <person name="Patnaik S."/>
            <person name="Patel N."/>
            <person name="Shah T.M."/>
            <person name="Hinsu A."/>
            <person name="Jena J.K."/>
        </authorList>
    </citation>
    <scope>NUCLEOTIDE SEQUENCE</scope>
    <source>
        <strain evidence="1">CIFAMagur01</strain>
        <tissue evidence="1">Testis</tissue>
    </source>
</reference>
<name>A0A8J4TFK6_CLAMG</name>
<sequence>EKGIIHGSQGFYEDLPTGYGAARSYIENGTSEGLGRNDLGFVQQCTDTKSGL</sequence>
<evidence type="ECO:0000313" key="2">
    <source>
        <dbReference type="Proteomes" id="UP000727407"/>
    </source>
</evidence>
<keyword evidence="2" id="KW-1185">Reference proteome</keyword>
<accession>A0A8J4TFK6</accession>
<gene>
    <name evidence="1" type="ORF">DAT39_020877</name>
</gene>
<comment type="caution">
    <text evidence="1">The sequence shown here is derived from an EMBL/GenBank/DDBJ whole genome shotgun (WGS) entry which is preliminary data.</text>
</comment>
<dbReference type="Proteomes" id="UP000727407">
    <property type="component" value="Unassembled WGS sequence"/>
</dbReference>